<reference evidence="1 2" key="1">
    <citation type="journal article" date="2021" name="Sci. Rep.">
        <title>The genome of the diatom Chaetoceros tenuissimus carries an ancient integrated fragment of an extant virus.</title>
        <authorList>
            <person name="Hongo Y."/>
            <person name="Kimura K."/>
            <person name="Takaki Y."/>
            <person name="Yoshida Y."/>
            <person name="Baba S."/>
            <person name="Kobayashi G."/>
            <person name="Nagasaki K."/>
            <person name="Hano T."/>
            <person name="Tomaru Y."/>
        </authorList>
    </citation>
    <scope>NUCLEOTIDE SEQUENCE [LARGE SCALE GENOMIC DNA]</scope>
    <source>
        <strain evidence="1 2">NIES-3715</strain>
    </source>
</reference>
<evidence type="ECO:0000313" key="1">
    <source>
        <dbReference type="EMBL" id="GFH60347.1"/>
    </source>
</evidence>
<name>A0AAD3HDY9_9STRA</name>
<organism evidence="1 2">
    <name type="scientific">Chaetoceros tenuissimus</name>
    <dbReference type="NCBI Taxonomy" id="426638"/>
    <lineage>
        <taxon>Eukaryota</taxon>
        <taxon>Sar</taxon>
        <taxon>Stramenopiles</taxon>
        <taxon>Ochrophyta</taxon>
        <taxon>Bacillariophyta</taxon>
        <taxon>Coscinodiscophyceae</taxon>
        <taxon>Chaetocerotophycidae</taxon>
        <taxon>Chaetocerotales</taxon>
        <taxon>Chaetocerotaceae</taxon>
        <taxon>Chaetoceros</taxon>
    </lineage>
</organism>
<dbReference type="EMBL" id="BLLK01000069">
    <property type="protein sequence ID" value="GFH60347.1"/>
    <property type="molecule type" value="Genomic_DNA"/>
</dbReference>
<dbReference type="Proteomes" id="UP001054902">
    <property type="component" value="Unassembled WGS sequence"/>
</dbReference>
<dbReference type="AlphaFoldDB" id="A0AAD3HDY9"/>
<comment type="caution">
    <text evidence="1">The sequence shown here is derived from an EMBL/GenBank/DDBJ whole genome shotgun (WGS) entry which is preliminary data.</text>
</comment>
<proteinExistence type="predicted"/>
<protein>
    <submittedName>
        <fullName evidence="1">Uncharacterized protein</fullName>
    </submittedName>
</protein>
<gene>
    <name evidence="1" type="ORF">CTEN210_16823</name>
</gene>
<sequence length="152" mass="17252">MGNFSSNSSACCIPLDDSFMVDDNTITTKRTFRKANKTDRKKLNKLFTKEERLAMRNDDCAPDARKIDTEFSFSSISSKSSSVNGDPMSSRSKHNYHEMDETRNDIAECCNSTHKELRIDASNESADNILNEYYDDSDVQIRGRQGGGDRRE</sequence>
<evidence type="ECO:0000313" key="2">
    <source>
        <dbReference type="Proteomes" id="UP001054902"/>
    </source>
</evidence>
<accession>A0AAD3HDY9</accession>
<keyword evidence="2" id="KW-1185">Reference proteome</keyword>